<evidence type="ECO:0000313" key="6">
    <source>
        <dbReference type="EMBL" id="MFD2966961.1"/>
    </source>
</evidence>
<dbReference type="PROSITE" id="PS00194">
    <property type="entry name" value="THIOREDOXIN_1"/>
    <property type="match status" value="1"/>
</dbReference>
<proteinExistence type="predicted"/>
<name>A0ABW6BFJ0_9SPHI</name>
<dbReference type="PANTHER" id="PTHR42852:SF6">
    <property type="entry name" value="THIOL:DISULFIDE INTERCHANGE PROTEIN DSBE"/>
    <property type="match status" value="1"/>
</dbReference>
<keyword evidence="2" id="KW-0201">Cytochrome c-type biogenesis</keyword>
<protein>
    <submittedName>
        <fullName evidence="6">TlpA family protein disulfide reductase</fullName>
    </submittedName>
</protein>
<dbReference type="EMBL" id="JBHUPB010000004">
    <property type="protein sequence ID" value="MFD2966961.1"/>
    <property type="molecule type" value="Genomic_DNA"/>
</dbReference>
<dbReference type="InterPro" id="IPR050553">
    <property type="entry name" value="Thioredoxin_ResA/DsbE_sf"/>
</dbReference>
<comment type="subcellular location">
    <subcellularLocation>
        <location evidence="1">Cell envelope</location>
    </subcellularLocation>
</comment>
<evidence type="ECO:0000313" key="7">
    <source>
        <dbReference type="Proteomes" id="UP001597525"/>
    </source>
</evidence>
<dbReference type="CDD" id="cd02966">
    <property type="entry name" value="TlpA_like_family"/>
    <property type="match status" value="1"/>
</dbReference>
<dbReference type="Pfam" id="PF00578">
    <property type="entry name" value="AhpC-TSA"/>
    <property type="match status" value="1"/>
</dbReference>
<evidence type="ECO:0000256" key="2">
    <source>
        <dbReference type="ARBA" id="ARBA00022748"/>
    </source>
</evidence>
<accession>A0ABW6BFJ0</accession>
<keyword evidence="7" id="KW-1185">Reference proteome</keyword>
<sequence>MKNSVLIVLFSFSMLLGKGQEWKVFLTEVVPSFKVLDKQGKSLSIDSLRGKVVLINFFATWCPPCRQELPRLQKEVWERWGHREDFAVMVLAREEGWDKLDPFIENTGYTFPIFPDLKRDVFSLFAESQIPRNVLLDKEGKIIYQSIGYTPEEFTAFIELIEDSLAH</sequence>
<organism evidence="6 7">
    <name type="scientific">Sphingobacterium bambusae</name>
    <dbReference type="NCBI Taxonomy" id="662858"/>
    <lineage>
        <taxon>Bacteria</taxon>
        <taxon>Pseudomonadati</taxon>
        <taxon>Bacteroidota</taxon>
        <taxon>Sphingobacteriia</taxon>
        <taxon>Sphingobacteriales</taxon>
        <taxon>Sphingobacteriaceae</taxon>
        <taxon>Sphingobacterium</taxon>
    </lineage>
</organism>
<dbReference type="InterPro" id="IPR017937">
    <property type="entry name" value="Thioredoxin_CS"/>
</dbReference>
<dbReference type="Proteomes" id="UP001597525">
    <property type="component" value="Unassembled WGS sequence"/>
</dbReference>
<dbReference type="Gene3D" id="3.40.30.10">
    <property type="entry name" value="Glutaredoxin"/>
    <property type="match status" value="1"/>
</dbReference>
<evidence type="ECO:0000256" key="4">
    <source>
        <dbReference type="ARBA" id="ARBA00023284"/>
    </source>
</evidence>
<dbReference type="RefSeq" id="WP_320182659.1">
    <property type="nucleotide sequence ID" value="NZ_CP138332.1"/>
</dbReference>
<comment type="caution">
    <text evidence="6">The sequence shown here is derived from an EMBL/GenBank/DDBJ whole genome shotgun (WGS) entry which is preliminary data.</text>
</comment>
<evidence type="ECO:0000256" key="3">
    <source>
        <dbReference type="ARBA" id="ARBA00023157"/>
    </source>
</evidence>
<keyword evidence="3" id="KW-1015">Disulfide bond</keyword>
<keyword evidence="4" id="KW-0676">Redox-active center</keyword>
<dbReference type="InterPro" id="IPR013766">
    <property type="entry name" value="Thioredoxin_domain"/>
</dbReference>
<feature type="domain" description="Thioredoxin" evidence="5">
    <location>
        <begin position="24"/>
        <end position="163"/>
    </location>
</feature>
<dbReference type="PROSITE" id="PS51352">
    <property type="entry name" value="THIOREDOXIN_2"/>
    <property type="match status" value="1"/>
</dbReference>
<gene>
    <name evidence="6" type="ORF">ACFS7Y_06165</name>
</gene>
<dbReference type="SUPFAM" id="SSF52833">
    <property type="entry name" value="Thioredoxin-like"/>
    <property type="match status" value="1"/>
</dbReference>
<dbReference type="InterPro" id="IPR036249">
    <property type="entry name" value="Thioredoxin-like_sf"/>
</dbReference>
<reference evidence="7" key="1">
    <citation type="journal article" date="2019" name="Int. J. Syst. Evol. Microbiol.">
        <title>The Global Catalogue of Microorganisms (GCM) 10K type strain sequencing project: providing services to taxonomists for standard genome sequencing and annotation.</title>
        <authorList>
            <consortium name="The Broad Institute Genomics Platform"/>
            <consortium name="The Broad Institute Genome Sequencing Center for Infectious Disease"/>
            <person name="Wu L."/>
            <person name="Ma J."/>
        </authorList>
    </citation>
    <scope>NUCLEOTIDE SEQUENCE [LARGE SCALE GENOMIC DNA]</scope>
    <source>
        <strain evidence="7">KCTC 22814</strain>
    </source>
</reference>
<evidence type="ECO:0000259" key="5">
    <source>
        <dbReference type="PROSITE" id="PS51352"/>
    </source>
</evidence>
<dbReference type="PANTHER" id="PTHR42852">
    <property type="entry name" value="THIOL:DISULFIDE INTERCHANGE PROTEIN DSBE"/>
    <property type="match status" value="1"/>
</dbReference>
<dbReference type="InterPro" id="IPR000866">
    <property type="entry name" value="AhpC/TSA"/>
</dbReference>
<evidence type="ECO:0000256" key="1">
    <source>
        <dbReference type="ARBA" id="ARBA00004196"/>
    </source>
</evidence>